<reference evidence="3" key="1">
    <citation type="journal article" date="2019" name="IScience">
        <title>Narwhal Genome Reveals Long-Term Low Genetic Diversity despite Current Large Abundance Size.</title>
        <authorList>
            <person name="Westbury M.V."/>
            <person name="Petersen B."/>
            <person name="Garde E."/>
            <person name="Heide-Jorgensen M.P."/>
            <person name="Lorenzen E.D."/>
        </authorList>
    </citation>
    <scope>NUCLEOTIDE SEQUENCE [LARGE SCALE GENOMIC DNA]</scope>
</reference>
<gene>
    <name evidence="2" type="ORF">EI555_019062</name>
</gene>
<comment type="caution">
    <text evidence="2">The sequence shown here is derived from an EMBL/GenBank/DDBJ whole genome shotgun (WGS) entry which is preliminary data.</text>
</comment>
<feature type="region of interest" description="Disordered" evidence="1">
    <location>
        <begin position="1"/>
        <end position="33"/>
    </location>
</feature>
<sequence length="217" mass="24922">NPYKEKSYKSDKGGKDFSCHRKSSHHHYKEKESLYSHKSKKACWRDTVRLKKEGTPHSNSKSHLTEHENIHTGKSLLSIINVEMSLPRGNASLRIKTFILERNSLNVMNVGNLQTKGKTSVFIKSMQERNLINVVSMRKVIFRSQALLDASGVLLEIKPMHGRKMPYKYSKCAKPFTQKPCFIKYYNIRIDETHYECIKGGKASGIPLLIVCEEPIQ</sequence>
<dbReference type="PANTHER" id="PTHR14947">
    <property type="entry name" value="ZINC FINGER PROTEIN"/>
    <property type="match status" value="1"/>
</dbReference>
<dbReference type="InterPro" id="IPR039938">
    <property type="entry name" value="Sp4-like"/>
</dbReference>
<accession>A0A4U1EWU1</accession>
<organism evidence="2 3">
    <name type="scientific">Monodon monoceros</name>
    <name type="common">Narwhal</name>
    <name type="synonym">Ceratodon monodon</name>
    <dbReference type="NCBI Taxonomy" id="40151"/>
    <lineage>
        <taxon>Eukaryota</taxon>
        <taxon>Metazoa</taxon>
        <taxon>Chordata</taxon>
        <taxon>Craniata</taxon>
        <taxon>Vertebrata</taxon>
        <taxon>Euteleostomi</taxon>
        <taxon>Mammalia</taxon>
        <taxon>Eutheria</taxon>
        <taxon>Laurasiatheria</taxon>
        <taxon>Artiodactyla</taxon>
        <taxon>Whippomorpha</taxon>
        <taxon>Cetacea</taxon>
        <taxon>Odontoceti</taxon>
        <taxon>Monodontidae</taxon>
        <taxon>Monodon</taxon>
    </lineage>
</organism>
<dbReference type="EMBL" id="RWIC01000670">
    <property type="protein sequence ID" value="TKC41163.1"/>
    <property type="molecule type" value="Genomic_DNA"/>
</dbReference>
<feature type="compositionally biased region" description="Basic and acidic residues" evidence="1">
    <location>
        <begin position="1"/>
        <end position="19"/>
    </location>
</feature>
<feature type="non-terminal residue" evidence="2">
    <location>
        <position position="1"/>
    </location>
</feature>
<protein>
    <submittedName>
        <fullName evidence="2">Uncharacterized protein</fullName>
    </submittedName>
</protein>
<proteinExistence type="predicted"/>
<dbReference type="Proteomes" id="UP000308365">
    <property type="component" value="Unassembled WGS sequence"/>
</dbReference>
<feature type="non-terminal residue" evidence="2">
    <location>
        <position position="217"/>
    </location>
</feature>
<dbReference type="AlphaFoldDB" id="A0A4U1EWU1"/>
<name>A0A4U1EWU1_MONMO</name>
<evidence type="ECO:0000313" key="2">
    <source>
        <dbReference type="EMBL" id="TKC41163.1"/>
    </source>
</evidence>
<evidence type="ECO:0000313" key="3">
    <source>
        <dbReference type="Proteomes" id="UP000308365"/>
    </source>
</evidence>
<evidence type="ECO:0000256" key="1">
    <source>
        <dbReference type="SAM" id="MobiDB-lite"/>
    </source>
</evidence>
<dbReference type="PANTHER" id="PTHR14947:SF24">
    <property type="entry name" value="ZINC FINGER PROTEIN 781-RELATED"/>
    <property type="match status" value="1"/>
</dbReference>